<feature type="transmembrane region" description="Helical" evidence="8">
    <location>
        <begin position="123"/>
        <end position="143"/>
    </location>
</feature>
<feature type="transmembrane region" description="Helical" evidence="8">
    <location>
        <begin position="163"/>
        <end position="189"/>
    </location>
</feature>
<dbReference type="PANTHER" id="PTHR43357:SF4">
    <property type="entry name" value="INNER MEMBRANE ABC TRANSPORTER PERMEASE PROTEIN YDCV"/>
    <property type="match status" value="1"/>
</dbReference>
<feature type="transmembrane region" description="Helical" evidence="8">
    <location>
        <begin position="89"/>
        <end position="111"/>
    </location>
</feature>
<keyword evidence="5 8" id="KW-0812">Transmembrane</keyword>
<evidence type="ECO:0000259" key="9">
    <source>
        <dbReference type="PROSITE" id="PS50928"/>
    </source>
</evidence>
<evidence type="ECO:0000256" key="3">
    <source>
        <dbReference type="ARBA" id="ARBA00022475"/>
    </source>
</evidence>
<feature type="domain" description="ABC transmembrane type-1" evidence="9">
    <location>
        <begin position="85"/>
        <end position="289"/>
    </location>
</feature>
<dbReference type="InterPro" id="IPR035906">
    <property type="entry name" value="MetI-like_sf"/>
</dbReference>
<dbReference type="OrthoDB" id="9774448at2"/>
<evidence type="ECO:0000313" key="11">
    <source>
        <dbReference type="Proteomes" id="UP000252893"/>
    </source>
</evidence>
<name>A0A366DP10_9HYPH</name>
<feature type="transmembrane region" description="Helical" evidence="8">
    <location>
        <begin position="495"/>
        <end position="520"/>
    </location>
</feature>
<feature type="transmembrane region" description="Helical" evidence="8">
    <location>
        <begin position="410"/>
        <end position="433"/>
    </location>
</feature>
<dbReference type="PANTHER" id="PTHR43357">
    <property type="entry name" value="INNER MEMBRANE ABC TRANSPORTER PERMEASE PROTEIN YDCV"/>
    <property type="match status" value="1"/>
</dbReference>
<evidence type="ECO:0000313" key="10">
    <source>
        <dbReference type="EMBL" id="RBO90948.1"/>
    </source>
</evidence>
<accession>A0A366DP10</accession>
<dbReference type="Pfam" id="PF00528">
    <property type="entry name" value="BPD_transp_1"/>
    <property type="match status" value="2"/>
</dbReference>
<feature type="transmembrane region" description="Helical" evidence="8">
    <location>
        <begin position="549"/>
        <end position="570"/>
    </location>
</feature>
<evidence type="ECO:0000256" key="8">
    <source>
        <dbReference type="RuleBase" id="RU363032"/>
    </source>
</evidence>
<dbReference type="InterPro" id="IPR000515">
    <property type="entry name" value="MetI-like"/>
</dbReference>
<comment type="caution">
    <text evidence="10">The sequence shown here is derived from an EMBL/GenBank/DDBJ whole genome shotgun (WGS) entry which is preliminary data.</text>
</comment>
<feature type="transmembrane region" description="Helical" evidence="8">
    <location>
        <begin position="375"/>
        <end position="398"/>
    </location>
</feature>
<dbReference type="EMBL" id="QNRH01000011">
    <property type="protein sequence ID" value="RBO90948.1"/>
    <property type="molecule type" value="Genomic_DNA"/>
</dbReference>
<keyword evidence="6 8" id="KW-1133">Transmembrane helix</keyword>
<dbReference type="AlphaFoldDB" id="A0A366DP10"/>
<comment type="subcellular location">
    <subcellularLocation>
        <location evidence="1">Cell inner membrane</location>
        <topology evidence="1">Multi-pass membrane protein</topology>
    </subcellularLocation>
    <subcellularLocation>
        <location evidence="8">Cell membrane</location>
        <topology evidence="8">Multi-pass membrane protein</topology>
    </subcellularLocation>
</comment>
<feature type="transmembrane region" description="Helical" evidence="8">
    <location>
        <begin position="210"/>
        <end position="232"/>
    </location>
</feature>
<organism evidence="10 11">
    <name type="scientific">Pseudochrobactrum asaccharolyticum</name>
    <dbReference type="NCBI Taxonomy" id="354351"/>
    <lineage>
        <taxon>Bacteria</taxon>
        <taxon>Pseudomonadati</taxon>
        <taxon>Pseudomonadota</taxon>
        <taxon>Alphaproteobacteria</taxon>
        <taxon>Hyphomicrobiales</taxon>
        <taxon>Brucellaceae</taxon>
        <taxon>Pseudochrobactrum</taxon>
    </lineage>
</organism>
<feature type="domain" description="ABC transmembrane type-1" evidence="9">
    <location>
        <begin position="375"/>
        <end position="570"/>
    </location>
</feature>
<dbReference type="Gene3D" id="1.10.3720.10">
    <property type="entry name" value="MetI-like"/>
    <property type="match status" value="2"/>
</dbReference>
<dbReference type="CDD" id="cd06261">
    <property type="entry name" value="TM_PBP2"/>
    <property type="match status" value="2"/>
</dbReference>
<feature type="transmembrane region" description="Helical" evidence="8">
    <location>
        <begin position="453"/>
        <end position="474"/>
    </location>
</feature>
<feature type="transmembrane region" description="Helical" evidence="8">
    <location>
        <begin position="29"/>
        <end position="56"/>
    </location>
</feature>
<keyword evidence="2 8" id="KW-0813">Transport</keyword>
<feature type="transmembrane region" description="Helical" evidence="8">
    <location>
        <begin position="321"/>
        <end position="341"/>
    </location>
</feature>
<protein>
    <submittedName>
        <fullName evidence="10">Iron(III) transport system permease protein</fullName>
    </submittedName>
</protein>
<dbReference type="SUPFAM" id="SSF161098">
    <property type="entry name" value="MetI-like"/>
    <property type="match status" value="2"/>
</dbReference>
<evidence type="ECO:0000256" key="5">
    <source>
        <dbReference type="ARBA" id="ARBA00022692"/>
    </source>
</evidence>
<evidence type="ECO:0000256" key="1">
    <source>
        <dbReference type="ARBA" id="ARBA00004429"/>
    </source>
</evidence>
<evidence type="ECO:0000256" key="6">
    <source>
        <dbReference type="ARBA" id="ARBA00022989"/>
    </source>
</evidence>
<evidence type="ECO:0000256" key="2">
    <source>
        <dbReference type="ARBA" id="ARBA00022448"/>
    </source>
</evidence>
<evidence type="ECO:0000256" key="7">
    <source>
        <dbReference type="ARBA" id="ARBA00023136"/>
    </source>
</evidence>
<reference evidence="10 11" key="1">
    <citation type="submission" date="2018-06" db="EMBL/GenBank/DDBJ databases">
        <title>Genomic Encyclopedia of Type Strains, Phase IV (KMG-IV): sequencing the most valuable type-strain genomes for metagenomic binning, comparative biology and taxonomic classification.</title>
        <authorList>
            <person name="Goeker M."/>
        </authorList>
    </citation>
    <scope>NUCLEOTIDE SEQUENCE [LARGE SCALE GENOMIC DNA]</scope>
    <source>
        <strain evidence="10 11">DSM 25619</strain>
    </source>
</reference>
<dbReference type="RefSeq" id="WP_113946110.1">
    <property type="nucleotide sequence ID" value="NZ_JBHEEG010000013.1"/>
</dbReference>
<keyword evidence="11" id="KW-1185">Reference proteome</keyword>
<dbReference type="PROSITE" id="PS50928">
    <property type="entry name" value="ABC_TM1"/>
    <property type="match status" value="2"/>
</dbReference>
<dbReference type="Proteomes" id="UP000252893">
    <property type="component" value="Unassembled WGS sequence"/>
</dbReference>
<proteinExistence type="inferred from homology"/>
<gene>
    <name evidence="10" type="ORF">DFR47_11143</name>
</gene>
<dbReference type="GO" id="GO:0005886">
    <property type="term" value="C:plasma membrane"/>
    <property type="evidence" value="ECO:0007669"/>
    <property type="project" value="UniProtKB-SubCell"/>
</dbReference>
<sequence length="589" mass="63636">MTIQIPNSTSKQRSSRALKMIFARHETEIYVGIIVVITLFVLILAPLLAVFLQAFAPHQQNAANGSTWFSDLFGIFERPLWRQSLFNSLQLSLFAAVIGGFIGTSLAILRYRIHFALSQLMDASAWLVLILPSFVIAQGWILFSSRAGIANQWLGLSFIPDMVFNPVGLAVVMSLKAFPLAYLAVSSGLRWRMEDLTNAARLSGASAGRVLWSVDLPLLLPAILSGCVLIFIDVIGDFGLPAALATTYRFPTLTYAIYVAINQSPIRFDLAGILAFYVTAILLFAVWLYFLILRRSRFDFLTARAKSALPKKSDKAFWANLYSGIILILAVGIPLGASLLISVSETMPGAQTDFALTLQHYRTILSDGNRFIDAFINSAIIAAWAACGSAVVAFFAAYVLTFSNFKLNRLIDLTCTLSLAVPGVVLGIGYIFIWNSPLFESLGLHLYGSPVLLGLAGAAGAIPVTIRILLGAFAQLPQNMLSAAALNGASFSRRVITIALPVVATALISATLAGFGSALFDLAINTILRPPRLSVLPVYVNRAFEMGDFGSSTAATFMAGGIAVVIIRFVDKVANLILKQCYPQPSGKD</sequence>
<keyword evidence="7 8" id="KW-0472">Membrane</keyword>
<feature type="transmembrane region" description="Helical" evidence="8">
    <location>
        <begin position="270"/>
        <end position="292"/>
    </location>
</feature>
<comment type="similarity">
    <text evidence="8">Belongs to the binding-protein-dependent transport system permease family.</text>
</comment>
<dbReference type="GO" id="GO:0055085">
    <property type="term" value="P:transmembrane transport"/>
    <property type="evidence" value="ECO:0007669"/>
    <property type="project" value="InterPro"/>
</dbReference>
<keyword evidence="3" id="KW-1003">Cell membrane</keyword>
<keyword evidence="4" id="KW-0997">Cell inner membrane</keyword>
<evidence type="ECO:0000256" key="4">
    <source>
        <dbReference type="ARBA" id="ARBA00022519"/>
    </source>
</evidence>